<dbReference type="GO" id="GO:1905475">
    <property type="term" value="P:regulation of protein localization to membrane"/>
    <property type="evidence" value="ECO:0007669"/>
    <property type="project" value="TreeGrafter"/>
</dbReference>
<comment type="similarity">
    <text evidence="2 11">Belongs to the glypican family.</text>
</comment>
<proteinExistence type="inferred from homology"/>
<evidence type="ECO:0000256" key="11">
    <source>
        <dbReference type="RuleBase" id="RU003518"/>
    </source>
</evidence>
<dbReference type="GO" id="GO:0009986">
    <property type="term" value="C:cell surface"/>
    <property type="evidence" value="ECO:0007669"/>
    <property type="project" value="TreeGrafter"/>
</dbReference>
<name>A0AA39G2M9_MICHY</name>
<keyword evidence="3" id="KW-1003">Cell membrane</keyword>
<dbReference type="Proteomes" id="UP001168972">
    <property type="component" value="Unassembled WGS sequence"/>
</dbReference>
<evidence type="ECO:0000256" key="2">
    <source>
        <dbReference type="ARBA" id="ARBA00010260"/>
    </source>
</evidence>
<evidence type="ECO:0000256" key="3">
    <source>
        <dbReference type="ARBA" id="ARBA00022475"/>
    </source>
</evidence>
<evidence type="ECO:0000256" key="10">
    <source>
        <dbReference type="ARBA" id="ARBA00023288"/>
    </source>
</evidence>
<dbReference type="PANTHER" id="PTHR10822">
    <property type="entry name" value="GLYPICAN"/>
    <property type="match status" value="1"/>
</dbReference>
<evidence type="ECO:0000256" key="8">
    <source>
        <dbReference type="ARBA" id="ARBA00023180"/>
    </source>
</evidence>
<dbReference type="GO" id="GO:0016477">
    <property type="term" value="P:cell migration"/>
    <property type="evidence" value="ECO:0007669"/>
    <property type="project" value="TreeGrafter"/>
</dbReference>
<keyword evidence="10 12" id="KW-0449">Lipoprotein</keyword>
<dbReference type="AlphaFoldDB" id="A0AA39G2M9"/>
<comment type="function">
    <text evidence="12">Cell surface proteoglycan.</text>
</comment>
<dbReference type="Pfam" id="PF01153">
    <property type="entry name" value="Glypican"/>
    <property type="match status" value="1"/>
</dbReference>
<keyword evidence="8" id="KW-0325">Glycoprotein</keyword>
<evidence type="ECO:0008006" key="16">
    <source>
        <dbReference type="Google" id="ProtNLM"/>
    </source>
</evidence>
<dbReference type="GO" id="GO:0045202">
    <property type="term" value="C:synapse"/>
    <property type="evidence" value="ECO:0007669"/>
    <property type="project" value="TreeGrafter"/>
</dbReference>
<dbReference type="GO" id="GO:0005886">
    <property type="term" value="C:plasma membrane"/>
    <property type="evidence" value="ECO:0007669"/>
    <property type="project" value="UniProtKB-SubCell"/>
</dbReference>
<dbReference type="PANTHER" id="PTHR10822:SF30">
    <property type="entry name" value="DALLY-LIKE, ISOFORM A"/>
    <property type="match status" value="1"/>
</dbReference>
<dbReference type="InterPro" id="IPR001863">
    <property type="entry name" value="Glypican"/>
</dbReference>
<keyword evidence="4 12" id="KW-0336">GPI-anchor</keyword>
<accession>A0AA39G2M9</accession>
<feature type="region of interest" description="Disordered" evidence="13">
    <location>
        <begin position="583"/>
        <end position="644"/>
    </location>
</feature>
<protein>
    <recommendedName>
        <fullName evidence="16">Glypican-6</fullName>
    </recommendedName>
</protein>
<evidence type="ECO:0000256" key="7">
    <source>
        <dbReference type="ARBA" id="ARBA00023136"/>
    </source>
</evidence>
<evidence type="ECO:0000256" key="6">
    <source>
        <dbReference type="ARBA" id="ARBA00022974"/>
    </source>
</evidence>
<evidence type="ECO:0000313" key="14">
    <source>
        <dbReference type="EMBL" id="KAK0180228.1"/>
    </source>
</evidence>
<evidence type="ECO:0000256" key="4">
    <source>
        <dbReference type="ARBA" id="ARBA00022622"/>
    </source>
</evidence>
<keyword evidence="5" id="KW-0732">Signal</keyword>
<comment type="caution">
    <text evidence="14">The sequence shown here is derived from an EMBL/GenBank/DDBJ whole genome shotgun (WGS) entry which is preliminary data.</text>
</comment>
<evidence type="ECO:0000256" key="9">
    <source>
        <dbReference type="ARBA" id="ARBA00023207"/>
    </source>
</evidence>
<evidence type="ECO:0000256" key="13">
    <source>
        <dbReference type="SAM" id="MobiDB-lite"/>
    </source>
</evidence>
<feature type="compositionally biased region" description="Acidic residues" evidence="13">
    <location>
        <begin position="596"/>
        <end position="614"/>
    </location>
</feature>
<dbReference type="GO" id="GO:0098552">
    <property type="term" value="C:side of membrane"/>
    <property type="evidence" value="ECO:0007669"/>
    <property type="project" value="UniProtKB-KW"/>
</dbReference>
<comment type="subcellular location">
    <subcellularLocation>
        <location evidence="1 12">Cell membrane</location>
        <topology evidence="1 12">Lipid-anchor</topology>
        <topology evidence="1 12">GPI-anchor</topology>
    </subcellularLocation>
</comment>
<evidence type="ECO:0000313" key="15">
    <source>
        <dbReference type="Proteomes" id="UP001168972"/>
    </source>
</evidence>
<keyword evidence="15" id="KW-1185">Reference proteome</keyword>
<reference evidence="14" key="2">
    <citation type="submission" date="2023-03" db="EMBL/GenBank/DDBJ databases">
        <authorList>
            <person name="Inwood S.N."/>
            <person name="Skelly J.G."/>
            <person name="Guhlin J."/>
            <person name="Harrop T.W.R."/>
            <person name="Goldson S.G."/>
            <person name="Dearden P.K."/>
        </authorList>
    </citation>
    <scope>NUCLEOTIDE SEQUENCE</scope>
    <source>
        <strain evidence="14">Lincoln</strain>
        <tissue evidence="14">Whole body</tissue>
    </source>
</reference>
<evidence type="ECO:0000256" key="1">
    <source>
        <dbReference type="ARBA" id="ARBA00004609"/>
    </source>
</evidence>
<sequence>MTAESVALIKVWGKAALIIDNIALNLPVMAAEFKLLVLWYKKKVAFNTVMRTINNITDIPGALFAIQSVYFYDVTPPLIYHLTVLSQVIGTAFASLLYTGVDVLFGMIIAHLCGQLENLSYKLENMTNHKKSFQTVLKISQQKHSRELRSCGGISSGGEVCCSADMELRLQARARDRHEKATRSTLQRLQQLLVTRVGKFHISFNKLLATSKEGFHEMFKKTYGILYEQNAYVFTDLFKELENYYTKGTVNLDIAMDNFFNTLYQKMFTVLNSQYNFDAKYLECVGNHMKEMRPFGDVPQKLGVQIKRSFIATRAFSQALTVAADVLKNMQTLKASPECAAALTRMTACPSCSGIPGNVLACGDMCANVMKGCLAQHAALDAEWNHFVEAVGKVGERLIGPFNIEMLVRPINLKISEAIMNFQENSHDVSQRVFSGCGRPVLGRRRRRRRVTREVDLEQLNLEQETNEDGRPTSAVKLDALVKEIRQRVRDSRQFWIYLPYQLCNDGLVVPPSNTKECWNGTHVDKYLYPVSSDGETQTLNPEIRGGGPRLSIVHDQVHALTTITARLRSAFNGQDVDWVDEEEKSYGSGSGSGDGLDEDDPITDDEDGFEESSGDNPNPLPPQTPKIPQSPQTPPVLPPRIDVSPKIPTIIDNEIEVHSNNNNNKNNTTSITTDSGAATTRQRMSLTRALTSYLFPIAVMWFGGCFTEWL</sequence>
<dbReference type="EMBL" id="JAQQBR010000003">
    <property type="protein sequence ID" value="KAK0180228.1"/>
    <property type="molecule type" value="Genomic_DNA"/>
</dbReference>
<evidence type="ECO:0000256" key="12">
    <source>
        <dbReference type="RuleBase" id="RU003519"/>
    </source>
</evidence>
<dbReference type="GO" id="GO:0009966">
    <property type="term" value="P:regulation of signal transduction"/>
    <property type="evidence" value="ECO:0007669"/>
    <property type="project" value="InterPro"/>
</dbReference>
<evidence type="ECO:0000256" key="5">
    <source>
        <dbReference type="ARBA" id="ARBA00022729"/>
    </source>
</evidence>
<reference evidence="14" key="1">
    <citation type="journal article" date="2023" name="bioRxiv">
        <title>Scaffold-level genome assemblies of two parasitoid biocontrol wasps reveal the parthenogenesis mechanism and an associated novel virus.</title>
        <authorList>
            <person name="Inwood S."/>
            <person name="Skelly J."/>
            <person name="Guhlin J."/>
            <person name="Harrop T."/>
            <person name="Goldson S."/>
            <person name="Dearden P."/>
        </authorList>
    </citation>
    <scope>NUCLEOTIDE SEQUENCE</scope>
    <source>
        <strain evidence="14">Lincoln</strain>
        <tissue evidence="14">Whole body</tissue>
    </source>
</reference>
<dbReference type="GO" id="GO:0005576">
    <property type="term" value="C:extracellular region"/>
    <property type="evidence" value="ECO:0007669"/>
    <property type="project" value="TreeGrafter"/>
</dbReference>
<keyword evidence="6 12" id="KW-0654">Proteoglycan</keyword>
<gene>
    <name evidence="14" type="ORF">PV327_005893</name>
</gene>
<organism evidence="14 15">
    <name type="scientific">Microctonus hyperodae</name>
    <name type="common">Parasitoid wasp</name>
    <dbReference type="NCBI Taxonomy" id="165561"/>
    <lineage>
        <taxon>Eukaryota</taxon>
        <taxon>Metazoa</taxon>
        <taxon>Ecdysozoa</taxon>
        <taxon>Arthropoda</taxon>
        <taxon>Hexapoda</taxon>
        <taxon>Insecta</taxon>
        <taxon>Pterygota</taxon>
        <taxon>Neoptera</taxon>
        <taxon>Endopterygota</taxon>
        <taxon>Hymenoptera</taxon>
        <taxon>Apocrita</taxon>
        <taxon>Ichneumonoidea</taxon>
        <taxon>Braconidae</taxon>
        <taxon>Euphorinae</taxon>
        <taxon>Microctonus</taxon>
    </lineage>
</organism>
<keyword evidence="9 12" id="KW-0357">Heparan sulfate</keyword>
<keyword evidence="7 12" id="KW-0472">Membrane</keyword>